<feature type="domain" description="Radical SAM core" evidence="6">
    <location>
        <begin position="204"/>
        <end position="422"/>
    </location>
</feature>
<name>K0NJL0_DESTT</name>
<dbReference type="InterPro" id="IPR051198">
    <property type="entry name" value="BchE-like"/>
</dbReference>
<dbReference type="GO" id="GO:0046872">
    <property type="term" value="F:metal ion binding"/>
    <property type="evidence" value="ECO:0007669"/>
    <property type="project" value="UniProtKB-KW"/>
</dbReference>
<dbReference type="EMBL" id="FO203503">
    <property type="protein sequence ID" value="CCK81691.1"/>
    <property type="molecule type" value="Genomic_DNA"/>
</dbReference>
<keyword evidence="8" id="KW-1185">Reference proteome</keyword>
<dbReference type="KEGG" id="dto:TOL2_C35340"/>
<comment type="cofactor">
    <cofactor evidence="1">
        <name>[4Fe-4S] cluster</name>
        <dbReference type="ChEBI" id="CHEBI:49883"/>
    </cofactor>
</comment>
<dbReference type="RefSeq" id="WP_014958879.1">
    <property type="nucleotide sequence ID" value="NC_018645.1"/>
</dbReference>
<evidence type="ECO:0000313" key="7">
    <source>
        <dbReference type="EMBL" id="CCK81691.1"/>
    </source>
</evidence>
<dbReference type="CDD" id="cd01335">
    <property type="entry name" value="Radical_SAM"/>
    <property type="match status" value="1"/>
</dbReference>
<dbReference type="Pfam" id="PF04055">
    <property type="entry name" value="Radical_SAM"/>
    <property type="match status" value="1"/>
</dbReference>
<dbReference type="Gene3D" id="3.40.50.280">
    <property type="entry name" value="Cobalamin-binding domain"/>
    <property type="match status" value="1"/>
</dbReference>
<dbReference type="GO" id="GO:0003824">
    <property type="term" value="F:catalytic activity"/>
    <property type="evidence" value="ECO:0007669"/>
    <property type="project" value="InterPro"/>
</dbReference>
<organism evidence="7 8">
    <name type="scientific">Desulfobacula toluolica (strain DSM 7467 / Tol2)</name>
    <dbReference type="NCBI Taxonomy" id="651182"/>
    <lineage>
        <taxon>Bacteria</taxon>
        <taxon>Pseudomonadati</taxon>
        <taxon>Thermodesulfobacteriota</taxon>
        <taxon>Desulfobacteria</taxon>
        <taxon>Desulfobacterales</taxon>
        <taxon>Desulfobacteraceae</taxon>
        <taxon>Desulfobacula</taxon>
    </lineage>
</organism>
<dbReference type="HOGENOM" id="CLU_021572_4_2_7"/>
<keyword evidence="4" id="KW-0408">Iron</keyword>
<dbReference type="InterPro" id="IPR034466">
    <property type="entry name" value="Methyltransferase_Class_B"/>
</dbReference>
<evidence type="ECO:0000256" key="3">
    <source>
        <dbReference type="ARBA" id="ARBA00022723"/>
    </source>
</evidence>
<reference evidence="7 8" key="1">
    <citation type="journal article" date="2013" name="Environ. Microbiol.">
        <title>Complete genome, catabolic sub-proteomes and key-metabolites of Desulfobacula toluolica Tol2, a marine, aromatic compound-degrading, sulfate-reducing bacterium.</title>
        <authorList>
            <person name="Wohlbrand L."/>
            <person name="Jacob J.H."/>
            <person name="Kube M."/>
            <person name="Mussmann M."/>
            <person name="Jarling R."/>
            <person name="Beck A."/>
            <person name="Amann R."/>
            <person name="Wilkes H."/>
            <person name="Reinhardt R."/>
            <person name="Rabus R."/>
        </authorList>
    </citation>
    <scope>NUCLEOTIDE SEQUENCE [LARGE SCALE GENOMIC DNA]</scope>
    <source>
        <strain evidence="8">DSM 7467 / Tol2</strain>
    </source>
</reference>
<dbReference type="SFLD" id="SFLDG01082">
    <property type="entry name" value="B12-binding_domain_containing"/>
    <property type="match status" value="1"/>
</dbReference>
<evidence type="ECO:0000256" key="5">
    <source>
        <dbReference type="ARBA" id="ARBA00023014"/>
    </source>
</evidence>
<evidence type="ECO:0000313" key="8">
    <source>
        <dbReference type="Proteomes" id="UP000007347"/>
    </source>
</evidence>
<protein>
    <submittedName>
        <fullName evidence="7">Radical SAM domain protein</fullName>
    </submittedName>
</protein>
<dbReference type="PANTHER" id="PTHR43409">
    <property type="entry name" value="ANAEROBIC MAGNESIUM-PROTOPORPHYRIN IX MONOMETHYL ESTER CYCLASE-RELATED"/>
    <property type="match status" value="1"/>
</dbReference>
<keyword evidence="5" id="KW-0411">Iron-sulfur</keyword>
<dbReference type="Proteomes" id="UP000007347">
    <property type="component" value="Chromosome"/>
</dbReference>
<evidence type="ECO:0000256" key="2">
    <source>
        <dbReference type="ARBA" id="ARBA00022691"/>
    </source>
</evidence>
<evidence type="ECO:0000256" key="1">
    <source>
        <dbReference type="ARBA" id="ARBA00001966"/>
    </source>
</evidence>
<accession>K0NJL0</accession>
<dbReference type="OrthoDB" id="9762608at2"/>
<dbReference type="AlphaFoldDB" id="K0NJL0"/>
<dbReference type="PROSITE" id="PS51918">
    <property type="entry name" value="RADICAL_SAM"/>
    <property type="match status" value="1"/>
</dbReference>
<dbReference type="SMART" id="SM00729">
    <property type="entry name" value="Elp3"/>
    <property type="match status" value="1"/>
</dbReference>
<dbReference type="InterPro" id="IPR058240">
    <property type="entry name" value="rSAM_sf"/>
</dbReference>
<dbReference type="InterPro" id="IPR006638">
    <property type="entry name" value="Elp3/MiaA/NifB-like_rSAM"/>
</dbReference>
<dbReference type="InterPro" id="IPR023404">
    <property type="entry name" value="rSAM_horseshoe"/>
</dbReference>
<evidence type="ECO:0000256" key="4">
    <source>
        <dbReference type="ARBA" id="ARBA00023004"/>
    </source>
</evidence>
<dbReference type="STRING" id="651182.TOL2_C35340"/>
<sequence>MAKIIFIIQREEISSKRSVLPKVLFPIETALTASLLALSNHKVTSFDLNLIGKNEDWTKKFKKLLKDFNPGFVISAPQSLTFLIKESIQETADTFFHAKQYNPAIKTIYCGQFATSYPKKALKKSTADYIIRGEYDEAIRNLINTIEKGTVPLDIIGVMGKNSTKTTPIACSHIFKELPFPAYDEFNFKQYFQFPGKGNVRYAEHSHKYTHYLTSRGCTARCCFCNVSYLRGGRKYQIRPVETVLDDLERLTCEFGIEEIHFLDENMTMNPKRTIAICDGIVKRKICFKWIASGGMSIYSLNERLLQKLKTSGCYRLNLAIESGSQTVLKHLIHKPINLSKAMDVLSIAKRLDFEIIGFFIIGLPEETKEQIDKTLKLAASSHFDYVTFSIATPQAGTAFEKSCIEKGFLKADQSLESISKRSTGTFSTNEFTSFDLEKIRWKSWDKINFTTHKKREVICKMMGITNKELSSIREQTALQFHSRWPQNQ</sequence>
<keyword evidence="2" id="KW-0949">S-adenosyl-L-methionine</keyword>
<keyword evidence="3" id="KW-0479">Metal-binding</keyword>
<proteinExistence type="predicted"/>
<dbReference type="InterPro" id="IPR007197">
    <property type="entry name" value="rSAM"/>
</dbReference>
<dbReference type="GO" id="GO:0051539">
    <property type="term" value="F:4 iron, 4 sulfur cluster binding"/>
    <property type="evidence" value="ECO:0007669"/>
    <property type="project" value="UniProtKB-KW"/>
</dbReference>
<dbReference type="Gene3D" id="3.80.30.20">
    <property type="entry name" value="tm_1862 like domain"/>
    <property type="match status" value="1"/>
</dbReference>
<dbReference type="SFLD" id="SFLDG01123">
    <property type="entry name" value="methyltransferase_(Class_B)"/>
    <property type="match status" value="1"/>
</dbReference>
<gene>
    <name evidence="7" type="ordered locus">TOL2_C35340</name>
</gene>
<dbReference type="SUPFAM" id="SSF102114">
    <property type="entry name" value="Radical SAM enzymes"/>
    <property type="match status" value="1"/>
</dbReference>
<evidence type="ECO:0000259" key="6">
    <source>
        <dbReference type="PROSITE" id="PS51918"/>
    </source>
</evidence>
<dbReference type="SFLD" id="SFLDS00029">
    <property type="entry name" value="Radical_SAM"/>
    <property type="match status" value="1"/>
</dbReference>